<dbReference type="EMBL" id="SMSI01000004">
    <property type="protein sequence ID" value="TDH34388.1"/>
    <property type="molecule type" value="Genomic_DNA"/>
</dbReference>
<dbReference type="Pfam" id="PF06348">
    <property type="entry name" value="DUF1059"/>
    <property type="match status" value="1"/>
</dbReference>
<accession>A0A4R5PHK7</accession>
<dbReference type="InterPro" id="IPR009409">
    <property type="entry name" value="DUF1059"/>
</dbReference>
<keyword evidence="2" id="KW-1185">Reference proteome</keyword>
<dbReference type="Proteomes" id="UP000295131">
    <property type="component" value="Unassembled WGS sequence"/>
</dbReference>
<sequence>MKKFECAAVVPGCPWHTRSDDEADLVARAVDHMRQTHGETVIRETMVERIKAAITDEKGKAA</sequence>
<comment type="caution">
    <text evidence="1">The sequence shown here is derived from an EMBL/GenBank/DDBJ whole genome shotgun (WGS) entry which is preliminary data.</text>
</comment>
<dbReference type="OrthoDB" id="7950435at2"/>
<reference evidence="1 2" key="1">
    <citation type="journal article" date="2013" name="Int. J. Syst. Evol. Microbiol.">
        <title>Hoeflea suaedae sp. nov., an endophytic bacterium isolated from the root of the halophyte Suaeda maritima.</title>
        <authorList>
            <person name="Chung E.J."/>
            <person name="Park J.A."/>
            <person name="Pramanik P."/>
            <person name="Bibi F."/>
            <person name="Jeon C.O."/>
            <person name="Chung Y.R."/>
        </authorList>
    </citation>
    <scope>NUCLEOTIDE SEQUENCE [LARGE SCALE GENOMIC DNA]</scope>
    <source>
        <strain evidence="1 2">YC6898</strain>
    </source>
</reference>
<evidence type="ECO:0000313" key="2">
    <source>
        <dbReference type="Proteomes" id="UP000295131"/>
    </source>
</evidence>
<name>A0A4R5PHK7_9HYPH</name>
<organism evidence="1 2">
    <name type="scientific">Pseudohoeflea suaedae</name>
    <dbReference type="NCBI Taxonomy" id="877384"/>
    <lineage>
        <taxon>Bacteria</taxon>
        <taxon>Pseudomonadati</taxon>
        <taxon>Pseudomonadota</taxon>
        <taxon>Alphaproteobacteria</taxon>
        <taxon>Hyphomicrobiales</taxon>
        <taxon>Rhizobiaceae</taxon>
        <taxon>Pseudohoeflea</taxon>
    </lineage>
</organism>
<dbReference type="RefSeq" id="WP_133285734.1">
    <property type="nucleotide sequence ID" value="NZ_SMSI01000004.1"/>
</dbReference>
<dbReference type="AlphaFoldDB" id="A0A4R5PHK7"/>
<proteinExistence type="predicted"/>
<evidence type="ECO:0000313" key="1">
    <source>
        <dbReference type="EMBL" id="TDH34388.1"/>
    </source>
</evidence>
<protein>
    <submittedName>
        <fullName evidence="1">DUF1059 domain-containing protein</fullName>
    </submittedName>
</protein>
<gene>
    <name evidence="1" type="ORF">E2A64_17115</name>
</gene>